<protein>
    <submittedName>
        <fullName evidence="1">Uncharacterized protein</fullName>
    </submittedName>
</protein>
<proteinExistence type="predicted"/>
<dbReference type="AlphaFoldDB" id="A0A4V1P3G4"/>
<gene>
    <name evidence="1" type="ORF">B5V03_40715</name>
</gene>
<comment type="caution">
    <text evidence="1">The sequence shown here is derived from an EMBL/GenBank/DDBJ whole genome shotgun (WGS) entry which is preliminary data.</text>
</comment>
<organism evidence="1 2">
    <name type="scientific">Bradyrhizobium betae</name>
    <dbReference type="NCBI Taxonomy" id="244734"/>
    <lineage>
        <taxon>Bacteria</taxon>
        <taxon>Pseudomonadati</taxon>
        <taxon>Pseudomonadota</taxon>
        <taxon>Alphaproteobacteria</taxon>
        <taxon>Hyphomicrobiales</taxon>
        <taxon>Nitrobacteraceae</taxon>
        <taxon>Bradyrhizobium</taxon>
    </lineage>
</organism>
<evidence type="ECO:0000313" key="2">
    <source>
        <dbReference type="Proteomes" id="UP000290819"/>
    </source>
</evidence>
<dbReference type="Proteomes" id="UP000290819">
    <property type="component" value="Unassembled WGS sequence"/>
</dbReference>
<sequence>MSKGLPFHWQRWPDDVRLSDIEPRFVCGGCGSWGSEVRPGLAAASGLNLQPRALVSRTRILPGARRRQPT</sequence>
<dbReference type="EMBL" id="MZXW01000057">
    <property type="protein sequence ID" value="RXT33382.1"/>
    <property type="molecule type" value="Genomic_DNA"/>
</dbReference>
<evidence type="ECO:0000313" key="1">
    <source>
        <dbReference type="EMBL" id="RXT33382.1"/>
    </source>
</evidence>
<reference evidence="1 2" key="1">
    <citation type="submission" date="2017-03" db="EMBL/GenBank/DDBJ databases">
        <authorList>
            <person name="Safronova V.I."/>
            <person name="Sazanova A.L."/>
            <person name="Chirak E.R."/>
        </authorList>
    </citation>
    <scope>NUCLEOTIDE SEQUENCE [LARGE SCALE GENOMIC DNA]</scope>
    <source>
        <strain evidence="1 2">Opo-243</strain>
    </source>
</reference>
<keyword evidence="2" id="KW-1185">Reference proteome</keyword>
<name>A0A4V1P3G4_9BRAD</name>
<accession>A0A4V1P3G4</accession>